<reference evidence="1" key="1">
    <citation type="submission" date="2022-07" db="EMBL/GenBank/DDBJ databases">
        <title>Phylogenomic reconstructions and comparative analyses of Kickxellomycotina fungi.</title>
        <authorList>
            <person name="Reynolds N.K."/>
            <person name="Stajich J.E."/>
            <person name="Barry K."/>
            <person name="Grigoriev I.V."/>
            <person name="Crous P."/>
            <person name="Smith M.E."/>
        </authorList>
    </citation>
    <scope>NUCLEOTIDE SEQUENCE</scope>
    <source>
        <strain evidence="1">CBS 109366</strain>
    </source>
</reference>
<protein>
    <submittedName>
        <fullName evidence="1">Uncharacterized protein</fullName>
    </submittedName>
</protein>
<organism evidence="1 2">
    <name type="scientific">Coemansia nantahalensis</name>
    <dbReference type="NCBI Taxonomy" id="2789366"/>
    <lineage>
        <taxon>Eukaryota</taxon>
        <taxon>Fungi</taxon>
        <taxon>Fungi incertae sedis</taxon>
        <taxon>Zoopagomycota</taxon>
        <taxon>Kickxellomycotina</taxon>
        <taxon>Kickxellomycetes</taxon>
        <taxon>Kickxellales</taxon>
        <taxon>Kickxellaceae</taxon>
        <taxon>Coemansia</taxon>
    </lineage>
</organism>
<keyword evidence="2" id="KW-1185">Reference proteome</keyword>
<dbReference type="Proteomes" id="UP001140234">
    <property type="component" value="Unassembled WGS sequence"/>
</dbReference>
<comment type="caution">
    <text evidence="1">The sequence shown here is derived from an EMBL/GenBank/DDBJ whole genome shotgun (WGS) entry which is preliminary data.</text>
</comment>
<evidence type="ECO:0000313" key="2">
    <source>
        <dbReference type="Proteomes" id="UP001140234"/>
    </source>
</evidence>
<sequence>MLAAGWRLRAWPGRLASSAARRGVRHGTAAAGGAAAPACPEALGEISGRLSKLTAASLNGIMRQCGLGQGTSKAHKVEALSAFVWGSQQLALQRYLGQRKRLPLKCATAHKAFVPEEVVSIDIGFRNLAFAHVARGGRVLAWQRVELLKEATFEPWALAAVVEAFVRDTLPVRPAAQCTYIIEHQRFRSQGSANVTNSVMVNNLIEALLYANLRHCGAHIEAVNPTLVSIHWRLSDAWDPSRSDAEAEAKAEAEVDVEAEADAKPAAGTSASKPRSRRASADKNRKLALTIAQMDGLLEAQKRATAGQHDALARALGQPVPRRRAVRSAEARNVDELQQRGSKHLGTVRDLRRRLIKKERSISLVQSWVLASLAAQQPVEQFPDDMWPFGAGQHMAFADGMGEMFYREKKKDDLCDCIVQAVAWYRWQHAVAGILDTHGSDRLIQGHSG</sequence>
<evidence type="ECO:0000313" key="1">
    <source>
        <dbReference type="EMBL" id="KAJ2765642.1"/>
    </source>
</evidence>
<gene>
    <name evidence="1" type="ORF">IWQ57_004696</name>
</gene>
<name>A0ACC1JQZ8_9FUNG</name>
<dbReference type="EMBL" id="JANBUJ010001940">
    <property type="protein sequence ID" value="KAJ2765642.1"/>
    <property type="molecule type" value="Genomic_DNA"/>
</dbReference>
<proteinExistence type="predicted"/>
<accession>A0ACC1JQZ8</accession>